<organism evidence="1 2">
    <name type="scientific">Sphingomonas changbaiensis NBRC 104936</name>
    <dbReference type="NCBI Taxonomy" id="1219043"/>
    <lineage>
        <taxon>Bacteria</taxon>
        <taxon>Pseudomonadati</taxon>
        <taxon>Pseudomonadota</taxon>
        <taxon>Alphaproteobacteria</taxon>
        <taxon>Sphingomonadales</taxon>
        <taxon>Sphingomonadaceae</taxon>
        <taxon>Sphingomonas</taxon>
    </lineage>
</organism>
<dbReference type="Gene3D" id="3.90.1140.10">
    <property type="entry name" value="Cyclic phosphodiesterase"/>
    <property type="match status" value="1"/>
</dbReference>
<comment type="caution">
    <text evidence="1">The sequence shown here is derived from an EMBL/GenBank/DDBJ whole genome shotgun (WGS) entry which is preliminary data.</text>
</comment>
<proteinExistence type="predicted"/>
<evidence type="ECO:0008006" key="3">
    <source>
        <dbReference type="Google" id="ProtNLM"/>
    </source>
</evidence>
<dbReference type="Proteomes" id="UP000033202">
    <property type="component" value="Unassembled WGS sequence"/>
</dbReference>
<gene>
    <name evidence="1" type="ORF">SCH01S_13_00050</name>
</gene>
<dbReference type="EMBL" id="BBWU01000013">
    <property type="protein sequence ID" value="GAO38323.1"/>
    <property type="molecule type" value="Genomic_DNA"/>
</dbReference>
<dbReference type="AlphaFoldDB" id="A0A0E9MLD0"/>
<dbReference type="RefSeq" id="WP_245612135.1">
    <property type="nucleotide sequence ID" value="NZ_BBWU01000013.1"/>
</dbReference>
<evidence type="ECO:0000313" key="2">
    <source>
        <dbReference type="Proteomes" id="UP000033202"/>
    </source>
</evidence>
<reference evidence="1 2" key="1">
    <citation type="submission" date="2015-04" db="EMBL/GenBank/DDBJ databases">
        <title>Whole genome shotgun sequence of Sphingomonas changbaiensis NBRC 104936.</title>
        <authorList>
            <person name="Katano-Makiyama Y."/>
            <person name="Hosoyama A."/>
            <person name="Hashimoto M."/>
            <person name="Noguchi M."/>
            <person name="Tsuchikane K."/>
            <person name="Ohji S."/>
            <person name="Yamazoe A."/>
            <person name="Ichikawa N."/>
            <person name="Kimura A."/>
            <person name="Fujita N."/>
        </authorList>
    </citation>
    <scope>NUCLEOTIDE SEQUENCE [LARGE SCALE GENOMIC DNA]</scope>
    <source>
        <strain evidence="1 2">NBRC 104936</strain>
    </source>
</reference>
<protein>
    <recommendedName>
        <fullName evidence="3">2'-5' RNA ligase family protein</fullName>
    </recommendedName>
</protein>
<name>A0A0E9MLD0_9SPHN</name>
<accession>A0A0E9MLD0</accession>
<keyword evidence="2" id="KW-1185">Reference proteome</keyword>
<evidence type="ECO:0000313" key="1">
    <source>
        <dbReference type="EMBL" id="GAO38323.1"/>
    </source>
</evidence>
<dbReference type="SUPFAM" id="SSF55144">
    <property type="entry name" value="LigT-like"/>
    <property type="match status" value="1"/>
</dbReference>
<dbReference type="InterPro" id="IPR009097">
    <property type="entry name" value="Cyclic_Pdiesterase"/>
</dbReference>
<dbReference type="Pfam" id="PF13563">
    <property type="entry name" value="2_5_RNA_ligase2"/>
    <property type="match status" value="1"/>
</dbReference>
<sequence>MSAPIIVTAMLGASDFAWADSLRRAHFPPERNLVPAHITLFHHLPPGIADELREQLKAEARGRAPVARLAGLRHLGNGVAYQLDSPELEAIRERLADHFAGLLIPQDQASWRPHITVQNKVTPQIAKALLTELEAAFLPRPLKIAGLASWWYRGGPWEPLSEHRFR</sequence>
<dbReference type="STRING" id="1219043.SCH01S_13_00050"/>